<gene>
    <name evidence="2" type="ORF">I6N96_05645</name>
</gene>
<keyword evidence="3" id="KW-1185">Reference proteome</keyword>
<feature type="transmembrane region" description="Helical" evidence="1">
    <location>
        <begin position="48"/>
        <end position="66"/>
    </location>
</feature>
<evidence type="ECO:0000313" key="2">
    <source>
        <dbReference type="EMBL" id="MBP1045755.1"/>
    </source>
</evidence>
<dbReference type="PANTHER" id="PTHR37810">
    <property type="entry name" value="IMMUNITY PROTEIN SDPI"/>
    <property type="match status" value="1"/>
</dbReference>
<sequence>MNLRLVVLRIFSTTPILLLGFLPFMNHSFAWQYNLDGTPVRFGSRYELILYILIPIIIGWGCYYWINNGKGKGYNIQKNEKFVTILAITIVILFQGSMIWSIISGLNTDGSSISTVTKMILYLVGILLLAYGNQLPRASFKSEFGFKNMWTTDSEKAWIYSQKWVGILCMLCGMSIILLNVFLPLSNLAVILLLPIGVFVLGSYLLSYMAYIKTSRTV</sequence>
<evidence type="ECO:0000256" key="1">
    <source>
        <dbReference type="SAM" id="Phobius"/>
    </source>
</evidence>
<keyword evidence="1" id="KW-1133">Transmembrane helix</keyword>
<feature type="transmembrane region" description="Helical" evidence="1">
    <location>
        <begin position="82"/>
        <end position="103"/>
    </location>
</feature>
<dbReference type="PANTHER" id="PTHR37810:SF5">
    <property type="entry name" value="IMMUNITY PROTEIN SDPI"/>
    <property type="match status" value="1"/>
</dbReference>
<reference evidence="2 3" key="1">
    <citation type="submission" date="2020-12" db="EMBL/GenBank/DDBJ databases">
        <title>Vagococcus allomyrinae sp. nov. and Enterococcus lavae sp. nov., isolated from the larvae of Allomyrina dichotoma.</title>
        <authorList>
            <person name="Lee S.D."/>
        </authorList>
    </citation>
    <scope>NUCLEOTIDE SEQUENCE [LARGE SCALE GENOMIC DNA]</scope>
    <source>
        <strain evidence="2 3">BWM-S5</strain>
    </source>
</reference>
<name>A0ABS4CH66_9ENTE</name>
<dbReference type="EMBL" id="JAEDXU010000002">
    <property type="protein sequence ID" value="MBP1045755.1"/>
    <property type="molecule type" value="Genomic_DNA"/>
</dbReference>
<comment type="caution">
    <text evidence="2">The sequence shown here is derived from an EMBL/GenBank/DDBJ whole genome shotgun (WGS) entry which is preliminary data.</text>
</comment>
<accession>A0ABS4CH66</accession>
<feature type="transmembrane region" description="Helical" evidence="1">
    <location>
        <begin position="7"/>
        <end position="28"/>
    </location>
</feature>
<keyword evidence="1" id="KW-0812">Transmembrane</keyword>
<feature type="transmembrane region" description="Helical" evidence="1">
    <location>
        <begin position="189"/>
        <end position="211"/>
    </location>
</feature>
<dbReference type="RefSeq" id="WP_209556541.1">
    <property type="nucleotide sequence ID" value="NZ_JAEDXU010000002.1"/>
</dbReference>
<proteinExistence type="predicted"/>
<keyword evidence="1" id="KW-0472">Membrane</keyword>
<dbReference type="Proteomes" id="UP000673375">
    <property type="component" value="Unassembled WGS sequence"/>
</dbReference>
<evidence type="ECO:0000313" key="3">
    <source>
        <dbReference type="Proteomes" id="UP000673375"/>
    </source>
</evidence>
<organism evidence="2 3">
    <name type="scientific">Enterococcus larvae</name>
    <dbReference type="NCBI Taxonomy" id="2794352"/>
    <lineage>
        <taxon>Bacteria</taxon>
        <taxon>Bacillati</taxon>
        <taxon>Bacillota</taxon>
        <taxon>Bacilli</taxon>
        <taxon>Lactobacillales</taxon>
        <taxon>Enterococcaceae</taxon>
        <taxon>Enterococcus</taxon>
    </lineage>
</organism>
<feature type="transmembrane region" description="Helical" evidence="1">
    <location>
        <begin position="164"/>
        <end position="183"/>
    </location>
</feature>
<feature type="transmembrane region" description="Helical" evidence="1">
    <location>
        <begin position="115"/>
        <end position="132"/>
    </location>
</feature>
<protein>
    <submittedName>
        <fullName evidence="2">SdpI family protein</fullName>
    </submittedName>
</protein>